<protein>
    <submittedName>
        <fullName evidence="1">Uncharacterized protein</fullName>
    </submittedName>
</protein>
<proteinExistence type="predicted"/>
<evidence type="ECO:0000313" key="2">
    <source>
        <dbReference type="Proteomes" id="UP001277761"/>
    </source>
</evidence>
<evidence type="ECO:0000313" key="1">
    <source>
        <dbReference type="EMBL" id="MDX8152012.1"/>
    </source>
</evidence>
<keyword evidence="2" id="KW-1185">Reference proteome</keyword>
<dbReference type="Proteomes" id="UP001277761">
    <property type="component" value="Unassembled WGS sequence"/>
</dbReference>
<accession>A0ABU4VKY8</accession>
<organism evidence="1 2">
    <name type="scientific">Patulibacter brassicae</name>
    <dbReference type="NCBI Taxonomy" id="1705717"/>
    <lineage>
        <taxon>Bacteria</taxon>
        <taxon>Bacillati</taxon>
        <taxon>Actinomycetota</taxon>
        <taxon>Thermoleophilia</taxon>
        <taxon>Solirubrobacterales</taxon>
        <taxon>Patulibacteraceae</taxon>
        <taxon>Patulibacter</taxon>
    </lineage>
</organism>
<dbReference type="EMBL" id="JAXAVX010000004">
    <property type="protein sequence ID" value="MDX8152012.1"/>
    <property type="molecule type" value="Genomic_DNA"/>
</dbReference>
<name>A0ABU4VKY8_9ACTN</name>
<gene>
    <name evidence="1" type="ORF">SK069_10440</name>
</gene>
<reference evidence="1 2" key="1">
    <citation type="submission" date="2023-11" db="EMBL/GenBank/DDBJ databases">
        <authorList>
            <person name="Xu M."/>
            <person name="Jiang T."/>
        </authorList>
    </citation>
    <scope>NUCLEOTIDE SEQUENCE [LARGE SCALE GENOMIC DNA]</scope>
    <source>
        <strain evidence="1 2">SD</strain>
    </source>
</reference>
<comment type="caution">
    <text evidence="1">The sequence shown here is derived from an EMBL/GenBank/DDBJ whole genome shotgun (WGS) entry which is preliminary data.</text>
</comment>
<dbReference type="RefSeq" id="WP_319954167.1">
    <property type="nucleotide sequence ID" value="NZ_JAXAVX010000004.1"/>
</dbReference>
<sequence length="41" mass="4256">MSTGPRPRLLAALLAGTAAVGVRALVLRRLGRTFAGVRGPR</sequence>